<dbReference type="Proteomes" id="UP000005824">
    <property type="component" value="Unassembled WGS sequence"/>
</dbReference>
<gene>
    <name evidence="1" type="ORF">CfE428DRAFT_4006</name>
</gene>
<dbReference type="InParanoid" id="B4D517"/>
<organism evidence="1 2">
    <name type="scientific">Chthoniobacter flavus Ellin428</name>
    <dbReference type="NCBI Taxonomy" id="497964"/>
    <lineage>
        <taxon>Bacteria</taxon>
        <taxon>Pseudomonadati</taxon>
        <taxon>Verrucomicrobiota</taxon>
        <taxon>Spartobacteria</taxon>
        <taxon>Chthoniobacterales</taxon>
        <taxon>Chthoniobacteraceae</taxon>
        <taxon>Chthoniobacter</taxon>
    </lineage>
</organism>
<dbReference type="AlphaFoldDB" id="B4D517"/>
<comment type="caution">
    <text evidence="1">The sequence shown here is derived from an EMBL/GenBank/DDBJ whole genome shotgun (WGS) entry which is preliminary data.</text>
</comment>
<proteinExistence type="predicted"/>
<keyword evidence="2" id="KW-1185">Reference proteome</keyword>
<dbReference type="EMBL" id="ABVL01000012">
    <property type="protein sequence ID" value="EDY18620.1"/>
    <property type="molecule type" value="Genomic_DNA"/>
</dbReference>
<evidence type="ECO:0000313" key="1">
    <source>
        <dbReference type="EMBL" id="EDY18620.1"/>
    </source>
</evidence>
<evidence type="ECO:0000313" key="2">
    <source>
        <dbReference type="Proteomes" id="UP000005824"/>
    </source>
</evidence>
<dbReference type="STRING" id="497964.CfE428DRAFT_4006"/>
<reference evidence="1 2" key="1">
    <citation type="journal article" date="2011" name="J. Bacteriol.">
        <title>Genome sequence of Chthoniobacter flavus Ellin428, an aerobic heterotrophic soil bacterium.</title>
        <authorList>
            <person name="Kant R."/>
            <person name="van Passel M.W."/>
            <person name="Palva A."/>
            <person name="Lucas S."/>
            <person name="Lapidus A."/>
            <person name="Glavina Del Rio T."/>
            <person name="Dalin E."/>
            <person name="Tice H."/>
            <person name="Bruce D."/>
            <person name="Goodwin L."/>
            <person name="Pitluck S."/>
            <person name="Larimer F.W."/>
            <person name="Land M.L."/>
            <person name="Hauser L."/>
            <person name="Sangwan P."/>
            <person name="de Vos W.M."/>
            <person name="Janssen P.H."/>
            <person name="Smidt H."/>
        </authorList>
    </citation>
    <scope>NUCLEOTIDE SEQUENCE [LARGE SCALE GENOMIC DNA]</scope>
    <source>
        <strain evidence="1 2">Ellin428</strain>
    </source>
</reference>
<sequence length="178" mass="19670">MRSWLCLLSLFVSNCEILPNREMTPPENRILDGNAREALLFANTPSYLFKKLRNDGAVQAVGLEYEAGQLMEAIKRVSPTVYESMDSAAALYGLLIALSFHDGQEVAAYFERVATSGLKWADDIARFYATQRRLQTVVTVPTVVWPASVSVVSNTQPSSSPNVVDVQIPRPKVESVGY</sequence>
<accession>B4D517</accession>
<protein>
    <submittedName>
        <fullName evidence="1">Uncharacterized protein</fullName>
    </submittedName>
</protein>
<name>B4D517_9BACT</name>